<evidence type="ECO:0000259" key="11">
    <source>
        <dbReference type="Pfam" id="PF02705"/>
    </source>
</evidence>
<dbReference type="NCBIfam" id="TIGR00794">
    <property type="entry name" value="kup"/>
    <property type="match status" value="1"/>
</dbReference>
<feature type="transmembrane region" description="Helical" evidence="10">
    <location>
        <begin position="474"/>
        <end position="492"/>
    </location>
</feature>
<evidence type="ECO:0000313" key="13">
    <source>
        <dbReference type="EMBL" id="CCH14737.1"/>
    </source>
</evidence>
<reference evidence="15" key="4">
    <citation type="submission" date="2020-12" db="UniProtKB">
        <authorList>
            <consortium name="EnsemblPlants"/>
        </authorList>
    </citation>
    <scope>IDENTIFICATION</scope>
</reference>
<dbReference type="InterPro" id="IPR053952">
    <property type="entry name" value="K_trans_C"/>
</dbReference>
<evidence type="ECO:0000256" key="7">
    <source>
        <dbReference type="ARBA" id="ARBA00022989"/>
    </source>
</evidence>
<dbReference type="InterPro" id="IPR003855">
    <property type="entry name" value="K+_transporter"/>
</dbReference>
<feature type="transmembrane region" description="Helical" evidence="10">
    <location>
        <begin position="555"/>
        <end position="575"/>
    </location>
</feature>
<keyword evidence="16" id="KW-1185">Reference proteome</keyword>
<evidence type="ECO:0000256" key="3">
    <source>
        <dbReference type="ARBA" id="ARBA00022448"/>
    </source>
</evidence>
<dbReference type="Pfam" id="PF22776">
    <property type="entry name" value="K_trans_C"/>
    <property type="match status" value="1"/>
</dbReference>
<evidence type="ECO:0000313" key="15">
    <source>
        <dbReference type="EnsemblPlants" id="Pp3c8_22580V3.1"/>
    </source>
</evidence>
<evidence type="ECO:0000256" key="10">
    <source>
        <dbReference type="RuleBase" id="RU321113"/>
    </source>
</evidence>
<feature type="transmembrane region" description="Helical" evidence="10">
    <location>
        <begin position="137"/>
        <end position="158"/>
    </location>
</feature>
<dbReference type="PANTHER" id="PTHR30540">
    <property type="entry name" value="OSMOTIC STRESS POTASSIUM TRANSPORTER"/>
    <property type="match status" value="1"/>
</dbReference>
<evidence type="ECO:0000256" key="9">
    <source>
        <dbReference type="ARBA" id="ARBA00023136"/>
    </source>
</evidence>
<keyword evidence="6 10" id="KW-0630">Potassium</keyword>
<evidence type="ECO:0000256" key="5">
    <source>
        <dbReference type="ARBA" id="ARBA00022692"/>
    </source>
</evidence>
<evidence type="ECO:0000256" key="8">
    <source>
        <dbReference type="ARBA" id="ARBA00023065"/>
    </source>
</evidence>
<feature type="transmembrane region" description="Helical" evidence="10">
    <location>
        <begin position="230"/>
        <end position="249"/>
    </location>
</feature>
<feature type="domain" description="K+ potassium transporter integral membrane" evidence="11">
    <location>
        <begin position="104"/>
        <end position="593"/>
    </location>
</feature>
<dbReference type="Pfam" id="PF02705">
    <property type="entry name" value="K_trans"/>
    <property type="match status" value="1"/>
</dbReference>
<protein>
    <recommendedName>
        <fullName evidence="10">Potassium transporter</fullName>
    </recommendedName>
</protein>
<dbReference type="Proteomes" id="UP000006727">
    <property type="component" value="Chromosome 8"/>
</dbReference>
<feature type="transmembrane region" description="Helical" evidence="10">
    <location>
        <begin position="528"/>
        <end position="549"/>
    </location>
</feature>
<dbReference type="GO" id="GO:0016020">
    <property type="term" value="C:membrane"/>
    <property type="evidence" value="ECO:0000318"/>
    <property type="project" value="GO_Central"/>
</dbReference>
<dbReference type="EnsemblPlants" id="Pp3c8_22580V3.2">
    <property type="protein sequence ID" value="Pp3c8_22580V3.2"/>
    <property type="gene ID" value="Pp3c8_22580"/>
</dbReference>
<evidence type="ECO:0000256" key="2">
    <source>
        <dbReference type="ARBA" id="ARBA00008440"/>
    </source>
</evidence>
<feature type="transmembrane region" description="Helical" evidence="10">
    <location>
        <begin position="377"/>
        <end position="397"/>
    </location>
</feature>
<keyword evidence="7 10" id="KW-1133">Transmembrane helix</keyword>
<name>I2G9B3_PHYPA</name>
<feature type="domain" description="K+ potassium transporter C-terminal" evidence="12">
    <location>
        <begin position="606"/>
        <end position="798"/>
    </location>
</feature>
<organism evidence="13">
    <name type="scientific">Physcomitrium patens</name>
    <name type="common">Spreading-leaved earth moss</name>
    <name type="synonym">Physcomitrella patens</name>
    <dbReference type="NCBI Taxonomy" id="3218"/>
    <lineage>
        <taxon>Eukaryota</taxon>
        <taxon>Viridiplantae</taxon>
        <taxon>Streptophyta</taxon>
        <taxon>Embryophyta</taxon>
        <taxon>Bryophyta</taxon>
        <taxon>Bryophytina</taxon>
        <taxon>Bryopsida</taxon>
        <taxon>Funariidae</taxon>
        <taxon>Funariales</taxon>
        <taxon>Funariaceae</taxon>
        <taxon>Physcomitrium</taxon>
    </lineage>
</organism>
<keyword evidence="5 10" id="KW-0812">Transmembrane</keyword>
<feature type="transmembrane region" description="Helical" evidence="10">
    <location>
        <begin position="498"/>
        <end position="521"/>
    </location>
</feature>
<evidence type="ECO:0000256" key="4">
    <source>
        <dbReference type="ARBA" id="ARBA00022538"/>
    </source>
</evidence>
<dbReference type="STRING" id="3218.I2G9B3"/>
<evidence type="ECO:0000313" key="16">
    <source>
        <dbReference type="Proteomes" id="UP000006727"/>
    </source>
</evidence>
<dbReference type="OrthoDB" id="504708at2759"/>
<dbReference type="PANTHER" id="PTHR30540:SF13">
    <property type="entry name" value="POTASSIUM TRANSPORTER 17-RELATED"/>
    <property type="match status" value="1"/>
</dbReference>
<keyword evidence="9 10" id="KW-0472">Membrane</keyword>
<accession>I2G9B3</accession>
<reference evidence="14 16" key="3">
    <citation type="journal article" date="2018" name="Plant J.">
        <title>The Physcomitrella patens chromosome-scale assembly reveals moss genome structure and evolution.</title>
        <authorList>
            <person name="Lang D."/>
            <person name="Ullrich K.K."/>
            <person name="Murat F."/>
            <person name="Fuchs J."/>
            <person name="Jenkins J."/>
            <person name="Haas F.B."/>
            <person name="Piednoel M."/>
            <person name="Gundlach H."/>
            <person name="Van Bel M."/>
            <person name="Meyberg R."/>
            <person name="Vives C."/>
            <person name="Morata J."/>
            <person name="Symeonidi A."/>
            <person name="Hiss M."/>
            <person name="Muchero W."/>
            <person name="Kamisugi Y."/>
            <person name="Saleh O."/>
            <person name="Blanc G."/>
            <person name="Decker E.L."/>
            <person name="van Gessel N."/>
            <person name="Grimwood J."/>
            <person name="Hayes R.D."/>
            <person name="Graham S.W."/>
            <person name="Gunter L.E."/>
            <person name="McDaniel S.F."/>
            <person name="Hoernstein S.N.W."/>
            <person name="Larsson A."/>
            <person name="Li F.W."/>
            <person name="Perroud P.F."/>
            <person name="Phillips J."/>
            <person name="Ranjan P."/>
            <person name="Rokshar D.S."/>
            <person name="Rothfels C.J."/>
            <person name="Schneider L."/>
            <person name="Shu S."/>
            <person name="Stevenson D.W."/>
            <person name="Thummler F."/>
            <person name="Tillich M."/>
            <person name="Villarreal Aguilar J.C."/>
            <person name="Widiez T."/>
            <person name="Wong G.K."/>
            <person name="Wymore A."/>
            <person name="Zhang Y."/>
            <person name="Zimmer A.D."/>
            <person name="Quatrano R.S."/>
            <person name="Mayer K.F.X."/>
            <person name="Goodstein D."/>
            <person name="Casacuberta J.M."/>
            <person name="Vandepoele K."/>
            <person name="Reski R."/>
            <person name="Cuming A.C."/>
            <person name="Tuskan G.A."/>
            <person name="Maumus F."/>
            <person name="Salse J."/>
            <person name="Schmutz J."/>
            <person name="Rensing S.A."/>
        </authorList>
    </citation>
    <scope>NUCLEOTIDE SEQUENCE [LARGE SCALE GENOMIC DNA]</scope>
    <source>
        <strain evidence="15 16">cv. Gransden 2004</strain>
    </source>
</reference>
<reference evidence="14 16" key="1">
    <citation type="journal article" date="2008" name="Science">
        <title>The Physcomitrella genome reveals evolutionary insights into the conquest of land by plants.</title>
        <authorList>
            <person name="Rensing S."/>
            <person name="Lang D."/>
            <person name="Zimmer A."/>
            <person name="Terry A."/>
            <person name="Salamov A."/>
            <person name="Shapiro H."/>
            <person name="Nishiyama T."/>
            <person name="Perroud P.-F."/>
            <person name="Lindquist E."/>
            <person name="Kamisugi Y."/>
            <person name="Tanahashi T."/>
            <person name="Sakakibara K."/>
            <person name="Fujita T."/>
            <person name="Oishi K."/>
            <person name="Shin-I T."/>
            <person name="Kuroki Y."/>
            <person name="Toyoda A."/>
            <person name="Suzuki Y."/>
            <person name="Hashimoto A."/>
            <person name="Yamaguchi K."/>
            <person name="Sugano A."/>
            <person name="Kohara Y."/>
            <person name="Fujiyama A."/>
            <person name="Anterola A."/>
            <person name="Aoki S."/>
            <person name="Ashton N."/>
            <person name="Barbazuk W.B."/>
            <person name="Barker E."/>
            <person name="Bennetzen J."/>
            <person name="Bezanilla M."/>
            <person name="Blankenship R."/>
            <person name="Cho S.H."/>
            <person name="Dutcher S."/>
            <person name="Estelle M."/>
            <person name="Fawcett J.A."/>
            <person name="Gundlach H."/>
            <person name="Hanada K."/>
            <person name="Heyl A."/>
            <person name="Hicks K.A."/>
            <person name="Hugh J."/>
            <person name="Lohr M."/>
            <person name="Mayer K."/>
            <person name="Melkozernov A."/>
            <person name="Murata T."/>
            <person name="Nelson D."/>
            <person name="Pils B."/>
            <person name="Prigge M."/>
            <person name="Reiss B."/>
            <person name="Renner T."/>
            <person name="Rombauts S."/>
            <person name="Rushton P."/>
            <person name="Sanderfoot A."/>
            <person name="Schween G."/>
            <person name="Shiu S.-H."/>
            <person name="Stueber K."/>
            <person name="Theodoulou F.L."/>
            <person name="Tu H."/>
            <person name="Van de Peer Y."/>
            <person name="Verrier P.J."/>
            <person name="Waters E."/>
            <person name="Wood A."/>
            <person name="Yang L."/>
            <person name="Cove D."/>
            <person name="Cuming A."/>
            <person name="Hasebe M."/>
            <person name="Lucas S."/>
            <person name="Mishler D.B."/>
            <person name="Reski R."/>
            <person name="Grigoriev I."/>
            <person name="Quatrano R.S."/>
            <person name="Boore J.L."/>
        </authorList>
    </citation>
    <scope>NUCLEOTIDE SEQUENCE [LARGE SCALE GENOMIC DNA]</scope>
    <source>
        <strain evidence="15 16">cv. Gransden 2004</strain>
    </source>
</reference>
<dbReference type="AlphaFoldDB" id="I2G9B3"/>
<gene>
    <name evidence="13" type="primary">PpHAK13</name>
    <name evidence="15" type="synonym">LOC112285806</name>
    <name evidence="14" type="ORF">PHYPA_011943</name>
</gene>
<proteinExistence type="evidence at transcript level"/>
<keyword evidence="3" id="KW-0813">Transport</keyword>
<dbReference type="Gramene" id="Pp3c8_22580V3.1">
    <property type="protein sequence ID" value="Pp3c8_22580V3.1"/>
    <property type="gene ID" value="Pp3c8_22580"/>
</dbReference>
<dbReference type="EMBL" id="HE798566">
    <property type="protein sequence ID" value="CCH14737.1"/>
    <property type="molecule type" value="mRNA"/>
</dbReference>
<feature type="transmembrane region" description="Helical" evidence="10">
    <location>
        <begin position="417"/>
        <end position="437"/>
    </location>
</feature>
<comment type="function">
    <text evidence="10">Potassium transporter.</text>
</comment>
<evidence type="ECO:0000256" key="1">
    <source>
        <dbReference type="ARBA" id="ARBA00004141"/>
    </source>
</evidence>
<keyword evidence="4 10" id="KW-0633">Potassium transport</keyword>
<evidence type="ECO:0000256" key="6">
    <source>
        <dbReference type="ARBA" id="ARBA00022958"/>
    </source>
</evidence>
<reference evidence="13" key="2">
    <citation type="journal article" date="2012" name="Plant Cell Physiol.">
        <title>HAK Transporters from Physcomitrella patens and Yarrowia lipolytica Mediate Sodium Uptake.</title>
        <authorList>
            <person name="Benito B."/>
            <person name="Garciadeblas B."/>
            <person name="Rodriguez-Navarro A."/>
        </authorList>
    </citation>
    <scope>NUCLEOTIDE SEQUENCE</scope>
    <source>
        <tissue evidence="13">Protonema</tissue>
    </source>
</reference>
<dbReference type="InterPro" id="IPR053951">
    <property type="entry name" value="K_trans_N"/>
</dbReference>
<feature type="transmembrane region" description="Helical" evidence="10">
    <location>
        <begin position="103"/>
        <end position="125"/>
    </location>
</feature>
<dbReference type="Gramene" id="Pp3c8_22580V3.2">
    <property type="protein sequence ID" value="Pp3c8_22580V3.2"/>
    <property type="gene ID" value="Pp3c8_22580"/>
</dbReference>
<keyword evidence="8 10" id="KW-0406">Ion transport</keyword>
<sequence>MSGGSRAVDAPNYDLEMGAFREGERDWKFVKNDGETAFDLKVNPLNENEAREETSVVERIPSKVGLNSKQFRLRRAVSDVRFKAKLAPVHPDKKSYSKWETIVLAYQTLGVVFGGLGTSPLYVWPTIQISNPGETEFLGVLSLIFWTLTLVALIKYGLIVINADDHGEGGTFAVYSILCRNANFGQNIADPSVYILAGANMNKETRAKESESTLAKKLRHFIERHERAKFVLFVMVMLGTGLVIGDGILTPAISVLSAMAGIQSEDPSINTSVVTWTSAAILVALFLVQRFGTNRMGFLLSPIMLIWFLVTPVIGVYNVVQYYPSIFKAISPRYIIEFFRVNQKEGWIALGGVVLCITGAEASYADLGHFNKRSIQIAFYCLVYPSAILTYAGENAYLIAHPGDHKNAFFKSVPKAVYWPVFIVATLAAIVASQSLITGTFSLIKQCTSLGCFPRVKMVHTSADQEGQVYSPEINWMLMVLCIAVVVGFQDAGTLGNAFGVAVVGVMLITTILVTLVMILVWKLPWPVALLFLTVFGFIEGVYFTAVCVKVPHGGWVPFAIASMFLAISFCWNYGRRTKHSYEVSHKTSLDNLGASIFSMGTQRVPGICFFYSDLALGVPPIITHYMKNVRTLHQVLVFTTIKFLPVRTVAPEDRFYVGRVGFKGVYRCVACYGYQDVIDCKDGAFKDHALRSLQLYLENEERNEPDANGMDGRTPSFQRTIAAHNLEDLMELNKAREVDAVHVVGKITVRTTESTGWFGRLVINKGYSILRILCRSVVKELQIPPANYLEVGMLYEI</sequence>
<feature type="transmembrane region" description="Helical" evidence="10">
    <location>
        <begin position="347"/>
        <end position="365"/>
    </location>
</feature>
<dbReference type="GO" id="GO:0015079">
    <property type="term" value="F:potassium ion transmembrane transporter activity"/>
    <property type="evidence" value="ECO:0000318"/>
    <property type="project" value="GO_Central"/>
</dbReference>
<evidence type="ECO:0000313" key="14">
    <source>
        <dbReference type="EMBL" id="PNR50046.1"/>
    </source>
</evidence>
<feature type="transmembrane region" description="Helical" evidence="10">
    <location>
        <begin position="269"/>
        <end position="288"/>
    </location>
</feature>
<dbReference type="PaxDb" id="3218-PP1S134_179V6.1"/>
<comment type="subcellular location">
    <subcellularLocation>
        <location evidence="1 10">Membrane</location>
        <topology evidence="1 10">Multi-pass membrane protein</topology>
    </subcellularLocation>
</comment>
<dbReference type="EnsemblPlants" id="Pp3c8_22580V3.1">
    <property type="protein sequence ID" value="Pp3c8_22580V3.1"/>
    <property type="gene ID" value="Pp3c8_22580"/>
</dbReference>
<dbReference type="EMBL" id="ABEU02000008">
    <property type="protein sequence ID" value="PNR50046.1"/>
    <property type="molecule type" value="Genomic_DNA"/>
</dbReference>
<feature type="transmembrane region" description="Helical" evidence="10">
    <location>
        <begin position="300"/>
        <end position="320"/>
    </location>
</feature>
<comment type="similarity">
    <text evidence="2 10">Belongs to the HAK/KUP transporter (TC 2.A.72.3) family.</text>
</comment>
<evidence type="ECO:0000259" key="12">
    <source>
        <dbReference type="Pfam" id="PF22776"/>
    </source>
</evidence>
<dbReference type="GO" id="GO:0006813">
    <property type="term" value="P:potassium ion transport"/>
    <property type="evidence" value="ECO:0000318"/>
    <property type="project" value="GO_Central"/>
</dbReference>